<protein>
    <submittedName>
        <fullName evidence="1">Uncharacterized protein</fullName>
    </submittedName>
</protein>
<reference evidence="1" key="1">
    <citation type="submission" date="2021-11" db="EMBL/GenBank/DDBJ databases">
        <title>Fusarium solani-melongenae Genome sequencing and assembly.</title>
        <authorList>
            <person name="Xie S."/>
            <person name="Huang L."/>
            <person name="Zhang X."/>
        </authorList>
    </citation>
    <scope>NUCLEOTIDE SEQUENCE</scope>
    <source>
        <strain evidence="1">CRI 24-3</strain>
    </source>
</reference>
<keyword evidence="2" id="KW-1185">Reference proteome</keyword>
<evidence type="ECO:0000313" key="1">
    <source>
        <dbReference type="EMBL" id="UPK96760.1"/>
    </source>
</evidence>
<gene>
    <name evidence="1" type="ORF">LCI18_007695</name>
</gene>
<evidence type="ECO:0000313" key="2">
    <source>
        <dbReference type="Proteomes" id="UP000830768"/>
    </source>
</evidence>
<sequence length="201" mass="23058">MLTSWPARKLQTLAVKRECREDGCKMLFNVPASPDNILKNELAAVKYHRQKAIHDNRFYCETHRCTECENPKKADLDVCSEHCGRCKYTGCYARVARPREYCANHGCLEGECLNEAMGGYRTCSSHTPKCSTRLGACNKYLLDDGSIYCSLHECERDGCHRARLVDPEQDQSQWMLQFCKRRKYIDVSSVSCYPCTMTRGD</sequence>
<dbReference type="Proteomes" id="UP000830768">
    <property type="component" value="Chromosome 6"/>
</dbReference>
<accession>A0ACD3Z6M3</accession>
<organism evidence="1 2">
    <name type="scientific">Fusarium solani subsp. cucurbitae</name>
    <name type="common">Neocosmosporum cucurbitae</name>
    <dbReference type="NCBI Taxonomy" id="2747967"/>
    <lineage>
        <taxon>Eukaryota</taxon>
        <taxon>Fungi</taxon>
        <taxon>Dikarya</taxon>
        <taxon>Ascomycota</taxon>
        <taxon>Pezizomycotina</taxon>
        <taxon>Sordariomycetes</taxon>
        <taxon>Hypocreomycetidae</taxon>
        <taxon>Hypocreales</taxon>
        <taxon>Nectriaceae</taxon>
        <taxon>Fusarium</taxon>
        <taxon>Fusarium solani species complex</taxon>
    </lineage>
</organism>
<dbReference type="EMBL" id="CP090035">
    <property type="protein sequence ID" value="UPK96760.1"/>
    <property type="molecule type" value="Genomic_DNA"/>
</dbReference>
<name>A0ACD3Z6M3_FUSSC</name>
<proteinExistence type="predicted"/>